<organism evidence="1">
    <name type="scientific">marine metagenome</name>
    <dbReference type="NCBI Taxonomy" id="408172"/>
    <lineage>
        <taxon>unclassified sequences</taxon>
        <taxon>metagenomes</taxon>
        <taxon>ecological metagenomes</taxon>
    </lineage>
</organism>
<sequence length="32" mass="3445">MSERLMINSFEVAGGRARVIGKTYSGAQTGTR</sequence>
<reference evidence="1" key="1">
    <citation type="submission" date="2018-05" db="EMBL/GenBank/DDBJ databases">
        <authorList>
            <person name="Lanie J.A."/>
            <person name="Ng W.-L."/>
            <person name="Kazmierczak K.M."/>
            <person name="Andrzejewski T.M."/>
            <person name="Davidsen T.M."/>
            <person name="Wayne K.J."/>
            <person name="Tettelin H."/>
            <person name="Glass J.I."/>
            <person name="Rusch D."/>
            <person name="Podicherti R."/>
            <person name="Tsui H.-C.T."/>
            <person name="Winkler M.E."/>
        </authorList>
    </citation>
    <scope>NUCLEOTIDE SEQUENCE</scope>
</reference>
<dbReference type="EMBL" id="UINC01112318">
    <property type="protein sequence ID" value="SVC81171.1"/>
    <property type="molecule type" value="Genomic_DNA"/>
</dbReference>
<name>A0A382QAC1_9ZZZZ</name>
<accession>A0A382QAC1</accession>
<evidence type="ECO:0000313" key="1">
    <source>
        <dbReference type="EMBL" id="SVC81171.1"/>
    </source>
</evidence>
<dbReference type="AlphaFoldDB" id="A0A382QAC1"/>
<proteinExistence type="predicted"/>
<protein>
    <submittedName>
        <fullName evidence="1">Uncharacterized protein</fullName>
    </submittedName>
</protein>
<gene>
    <name evidence="1" type="ORF">METZ01_LOCUS334025</name>
</gene>